<feature type="compositionally biased region" description="Polar residues" evidence="1">
    <location>
        <begin position="264"/>
        <end position="274"/>
    </location>
</feature>
<dbReference type="InterPro" id="IPR036181">
    <property type="entry name" value="MIT_dom_sf"/>
</dbReference>
<feature type="compositionally biased region" description="Basic residues" evidence="1">
    <location>
        <begin position="190"/>
        <end position="200"/>
    </location>
</feature>
<accession>A0A395T0L6</accession>
<dbReference type="STRING" id="694270.A0A395T0L6"/>
<feature type="domain" description="MIT" evidence="2">
    <location>
        <begin position="342"/>
        <end position="406"/>
    </location>
</feature>
<protein>
    <recommendedName>
        <fullName evidence="2">MIT domain-containing protein</fullName>
    </recommendedName>
</protein>
<feature type="compositionally biased region" description="Polar residues" evidence="1">
    <location>
        <begin position="449"/>
        <end position="465"/>
    </location>
</feature>
<dbReference type="Gene3D" id="1.20.58.80">
    <property type="entry name" value="Phosphotransferase system, lactose/cellobiose-type IIA subunit"/>
    <property type="match status" value="1"/>
</dbReference>
<dbReference type="EMBL" id="PXOG01000079">
    <property type="protein sequence ID" value="RGP78057.1"/>
    <property type="molecule type" value="Genomic_DNA"/>
</dbReference>
<feature type="non-terminal residue" evidence="3">
    <location>
        <position position="465"/>
    </location>
</feature>
<feature type="region of interest" description="Disordered" evidence="1">
    <location>
        <begin position="1"/>
        <end position="31"/>
    </location>
</feature>
<feature type="compositionally biased region" description="Polar residues" evidence="1">
    <location>
        <begin position="1"/>
        <end position="14"/>
    </location>
</feature>
<dbReference type="Pfam" id="PF04212">
    <property type="entry name" value="MIT"/>
    <property type="match status" value="1"/>
</dbReference>
<organism evidence="3 4">
    <name type="scientific">Fusarium longipes</name>
    <dbReference type="NCBI Taxonomy" id="694270"/>
    <lineage>
        <taxon>Eukaryota</taxon>
        <taxon>Fungi</taxon>
        <taxon>Dikarya</taxon>
        <taxon>Ascomycota</taxon>
        <taxon>Pezizomycotina</taxon>
        <taxon>Sordariomycetes</taxon>
        <taxon>Hypocreomycetidae</taxon>
        <taxon>Hypocreales</taxon>
        <taxon>Nectriaceae</taxon>
        <taxon>Fusarium</taxon>
    </lineage>
</organism>
<feature type="compositionally biased region" description="Acidic residues" evidence="1">
    <location>
        <begin position="438"/>
        <end position="448"/>
    </location>
</feature>
<comment type="caution">
    <text evidence="3">The sequence shown here is derived from an EMBL/GenBank/DDBJ whole genome shotgun (WGS) entry which is preliminary data.</text>
</comment>
<evidence type="ECO:0000256" key="1">
    <source>
        <dbReference type="SAM" id="MobiDB-lite"/>
    </source>
</evidence>
<dbReference type="CDD" id="cd02656">
    <property type="entry name" value="MIT"/>
    <property type="match status" value="1"/>
</dbReference>
<name>A0A395T0L6_9HYPO</name>
<sequence length="465" mass="50374">MHDGQIPSSPSSQIYDHYRPSASLSSNSPPAAVAVAVSPPWAIHAYTSSNKPPAFVPINSGPNNHYRDPSRSASSSSPSLNAYHHHKSPGPRLPRTSSLLPPPHIEPSPRVATFQRSDRLSPTTPGHRVPHNAADSSWLLSDLSASTVSTNFSRISALPPHVNHPRLGGRRPSIDATTPIDNSPPPSKPSPRKLQKHRRNASSLSNLDGFAQRREERSQLPQSLPLIVALSPLEAPPALGDFLNVKSEGAGPGSGSSEPGRSTVARQEGQSLKRPSTPDSPAQSATSTPASGRSMATYRPNMPYDKDQEAYPPPRGHSRNPSGKGSSDKTRGPKPPSQKAMLHRALQKANTAVQLDNAQNFKGAREAYAEACDLLQQVLQKTTADEDKRKLEAIRRTYTSRIDELDQMAPWQEEETKALPARPESLAQRSETESMLQLDDDDDLDETTVYDTATATSARINNHSP</sequence>
<dbReference type="AlphaFoldDB" id="A0A395T0L6"/>
<evidence type="ECO:0000259" key="2">
    <source>
        <dbReference type="Pfam" id="PF04212"/>
    </source>
</evidence>
<feature type="region of interest" description="Disordered" evidence="1">
    <location>
        <begin position="406"/>
        <end position="465"/>
    </location>
</feature>
<feature type="region of interest" description="Disordered" evidence="1">
    <location>
        <begin position="241"/>
        <end position="345"/>
    </location>
</feature>
<dbReference type="PANTHER" id="PTHR37327">
    <property type="entry name" value="CHROMOSOME 1, WHOLE GENOME SHOTGUN SEQUENCE"/>
    <property type="match status" value="1"/>
</dbReference>
<feature type="compositionally biased region" description="Low complexity" evidence="1">
    <location>
        <begin position="20"/>
        <end position="31"/>
    </location>
</feature>
<dbReference type="OrthoDB" id="2245455at2759"/>
<dbReference type="InterPro" id="IPR007330">
    <property type="entry name" value="MIT_dom"/>
</dbReference>
<dbReference type="Proteomes" id="UP000266234">
    <property type="component" value="Unassembled WGS sequence"/>
</dbReference>
<keyword evidence="4" id="KW-1185">Reference proteome</keyword>
<feature type="region of interest" description="Disordered" evidence="1">
    <location>
        <begin position="56"/>
        <end position="133"/>
    </location>
</feature>
<gene>
    <name evidence="3" type="ORF">FLONG3_3806</name>
</gene>
<reference evidence="3 4" key="1">
    <citation type="journal article" date="2018" name="PLoS Pathog.">
        <title>Evolution of structural diversity of trichothecenes, a family of toxins produced by plant pathogenic and entomopathogenic fungi.</title>
        <authorList>
            <person name="Proctor R.H."/>
            <person name="McCormick S.P."/>
            <person name="Kim H.S."/>
            <person name="Cardoza R.E."/>
            <person name="Stanley A.M."/>
            <person name="Lindo L."/>
            <person name="Kelly A."/>
            <person name="Brown D.W."/>
            <person name="Lee T."/>
            <person name="Vaughan M.M."/>
            <person name="Alexander N.J."/>
            <person name="Busman M."/>
            <person name="Gutierrez S."/>
        </authorList>
    </citation>
    <scope>NUCLEOTIDE SEQUENCE [LARGE SCALE GENOMIC DNA]</scope>
    <source>
        <strain evidence="3 4">NRRL 20695</strain>
    </source>
</reference>
<feature type="region of interest" description="Disordered" evidence="1">
    <location>
        <begin position="156"/>
        <end position="218"/>
    </location>
</feature>
<proteinExistence type="predicted"/>
<evidence type="ECO:0000313" key="4">
    <source>
        <dbReference type="Proteomes" id="UP000266234"/>
    </source>
</evidence>
<evidence type="ECO:0000313" key="3">
    <source>
        <dbReference type="EMBL" id="RGP78057.1"/>
    </source>
</evidence>
<dbReference type="PANTHER" id="PTHR37327:SF1">
    <property type="entry name" value="MICROTUBULE INTERACTING AND TRANSPORT DOMAIN-CONTAINING PROTEIN"/>
    <property type="match status" value="1"/>
</dbReference>
<dbReference type="SUPFAM" id="SSF116846">
    <property type="entry name" value="MIT domain"/>
    <property type="match status" value="1"/>
</dbReference>
<feature type="compositionally biased region" description="Low complexity" evidence="1">
    <location>
        <begin position="275"/>
        <end position="291"/>
    </location>
</feature>